<evidence type="ECO:0000256" key="1">
    <source>
        <dbReference type="ARBA" id="ARBA00004496"/>
    </source>
</evidence>
<dbReference type="Proteomes" id="UP000179227">
    <property type="component" value="Unassembled WGS sequence"/>
</dbReference>
<name>A0A1F5I2P1_9BACT</name>
<accession>A0A1F5I2P1</accession>
<dbReference type="InterPro" id="IPR036388">
    <property type="entry name" value="WH-like_DNA-bd_sf"/>
</dbReference>
<dbReference type="InterPro" id="IPR053924">
    <property type="entry name" value="RecX_HTH_2nd"/>
</dbReference>
<evidence type="ECO:0000256" key="5">
    <source>
        <dbReference type="HAMAP-Rule" id="MF_01114"/>
    </source>
</evidence>
<evidence type="ECO:0000256" key="3">
    <source>
        <dbReference type="ARBA" id="ARBA00018111"/>
    </source>
</evidence>
<dbReference type="GO" id="GO:0005737">
    <property type="term" value="C:cytoplasm"/>
    <property type="evidence" value="ECO:0007669"/>
    <property type="project" value="UniProtKB-SubCell"/>
</dbReference>
<evidence type="ECO:0000259" key="7">
    <source>
        <dbReference type="Pfam" id="PF21981"/>
    </source>
</evidence>
<organism evidence="9 10">
    <name type="scientific">Candidatus Curtissbacteria bacterium RIFCSPLOWO2_01_FULL_42_26</name>
    <dbReference type="NCBI Taxonomy" id="1797729"/>
    <lineage>
        <taxon>Bacteria</taxon>
        <taxon>Candidatus Curtissiibacteriota</taxon>
    </lineage>
</organism>
<reference evidence="9 10" key="1">
    <citation type="journal article" date="2016" name="Nat. Commun.">
        <title>Thousands of microbial genomes shed light on interconnected biogeochemical processes in an aquifer system.</title>
        <authorList>
            <person name="Anantharaman K."/>
            <person name="Brown C.T."/>
            <person name="Hug L.A."/>
            <person name="Sharon I."/>
            <person name="Castelle C.J."/>
            <person name="Probst A.J."/>
            <person name="Thomas B.C."/>
            <person name="Singh A."/>
            <person name="Wilkins M.J."/>
            <person name="Karaoz U."/>
            <person name="Brodie E.L."/>
            <person name="Williams K.H."/>
            <person name="Hubbard S.S."/>
            <person name="Banfield J.F."/>
        </authorList>
    </citation>
    <scope>NUCLEOTIDE SEQUENCE [LARGE SCALE GENOMIC DNA]</scope>
</reference>
<dbReference type="Pfam" id="PF21982">
    <property type="entry name" value="RecX_HTH1"/>
    <property type="match status" value="1"/>
</dbReference>
<dbReference type="STRING" id="1797729.A3A60_00255"/>
<feature type="domain" description="RecX second three-helical" evidence="6">
    <location>
        <begin position="118"/>
        <end position="158"/>
    </location>
</feature>
<evidence type="ECO:0000313" key="9">
    <source>
        <dbReference type="EMBL" id="OGE10688.1"/>
    </source>
</evidence>
<dbReference type="HAMAP" id="MF_01114">
    <property type="entry name" value="RecX"/>
    <property type="match status" value="1"/>
</dbReference>
<gene>
    <name evidence="5" type="primary">recX</name>
    <name evidence="9" type="ORF">A3A60_00255</name>
</gene>
<dbReference type="InterPro" id="IPR053925">
    <property type="entry name" value="RecX_HTH_3rd"/>
</dbReference>
<comment type="caution">
    <text evidence="9">The sequence shown here is derived from an EMBL/GenBank/DDBJ whole genome shotgun (WGS) entry which is preliminary data.</text>
</comment>
<evidence type="ECO:0000259" key="6">
    <source>
        <dbReference type="Pfam" id="PF02631"/>
    </source>
</evidence>
<dbReference type="Pfam" id="PF02631">
    <property type="entry name" value="RecX_HTH2"/>
    <property type="match status" value="1"/>
</dbReference>
<proteinExistence type="inferred from homology"/>
<protein>
    <recommendedName>
        <fullName evidence="3 5">Regulatory protein RecX</fullName>
    </recommendedName>
</protein>
<feature type="domain" description="RecX first three-helical" evidence="8">
    <location>
        <begin position="63"/>
        <end position="86"/>
    </location>
</feature>
<dbReference type="GO" id="GO:0006282">
    <property type="term" value="P:regulation of DNA repair"/>
    <property type="evidence" value="ECO:0007669"/>
    <property type="project" value="UniProtKB-UniRule"/>
</dbReference>
<evidence type="ECO:0000313" key="10">
    <source>
        <dbReference type="Proteomes" id="UP000179227"/>
    </source>
</evidence>
<keyword evidence="4 5" id="KW-0963">Cytoplasm</keyword>
<evidence type="ECO:0000256" key="2">
    <source>
        <dbReference type="ARBA" id="ARBA00009695"/>
    </source>
</evidence>
<sequence length="216" mass="25127">MPQITKISPQKRKDRYNIFLDEKFAFGVSLTTLVSQSLKVGNKLDDEQIKKILKGEDFAKLFDSSLKILTLRPRSEKEIKDYLAQKIARSQNIKFRDARESLLIVQIVQKLRRLGFLNDLEFAKWWHSARTRQAKGPRLIKTELLQKGIDRETIENVLSSGTNPKTLAIKALEKKIKAWQKLPDDKSKQKIYTYLVARGFDWDTIKEAIAFYEKKG</sequence>
<dbReference type="AlphaFoldDB" id="A0A1F5I2P1"/>
<dbReference type="EMBL" id="MFBS01000007">
    <property type="protein sequence ID" value="OGE10688.1"/>
    <property type="molecule type" value="Genomic_DNA"/>
</dbReference>
<evidence type="ECO:0000256" key="4">
    <source>
        <dbReference type="ARBA" id="ARBA00022490"/>
    </source>
</evidence>
<dbReference type="InterPro" id="IPR003783">
    <property type="entry name" value="Regulatory_RecX"/>
</dbReference>
<dbReference type="Pfam" id="PF21981">
    <property type="entry name" value="RecX_HTH3"/>
    <property type="match status" value="1"/>
</dbReference>
<comment type="function">
    <text evidence="5">Modulates RecA activity.</text>
</comment>
<feature type="domain" description="RecX third three-helical" evidence="7">
    <location>
        <begin position="167"/>
        <end position="209"/>
    </location>
</feature>
<comment type="similarity">
    <text evidence="2 5">Belongs to the RecX family.</text>
</comment>
<dbReference type="PANTHER" id="PTHR33602:SF1">
    <property type="entry name" value="REGULATORY PROTEIN RECX FAMILY PROTEIN"/>
    <property type="match status" value="1"/>
</dbReference>
<dbReference type="Gene3D" id="1.10.10.10">
    <property type="entry name" value="Winged helix-like DNA-binding domain superfamily/Winged helix DNA-binding domain"/>
    <property type="match status" value="3"/>
</dbReference>
<comment type="subcellular location">
    <subcellularLocation>
        <location evidence="1 5">Cytoplasm</location>
    </subcellularLocation>
</comment>
<dbReference type="InterPro" id="IPR053926">
    <property type="entry name" value="RecX_HTH_1st"/>
</dbReference>
<dbReference type="PANTHER" id="PTHR33602">
    <property type="entry name" value="REGULATORY PROTEIN RECX FAMILY PROTEIN"/>
    <property type="match status" value="1"/>
</dbReference>
<evidence type="ECO:0000259" key="8">
    <source>
        <dbReference type="Pfam" id="PF21982"/>
    </source>
</evidence>